<reference evidence="6 7" key="1">
    <citation type="submission" date="2019-02" db="EMBL/GenBank/DDBJ databases">
        <title>Complete Genome Sequence of Desulfovibrio desulfuricans IC1, a Sulfonate Utilizing Anaerobe.</title>
        <authorList>
            <person name="Day L.A."/>
            <person name="De Leon K.B."/>
            <person name="Wall J.D."/>
        </authorList>
    </citation>
    <scope>NUCLEOTIDE SEQUENCE [LARGE SCALE GENOMIC DNA]</scope>
    <source>
        <strain evidence="6 7">IC1</strain>
    </source>
</reference>
<keyword evidence="1 2" id="KW-0807">Transducer</keyword>
<dbReference type="InterPro" id="IPR004089">
    <property type="entry name" value="MCPsignal_dom"/>
</dbReference>
<dbReference type="SMART" id="SM00283">
    <property type="entry name" value="MA"/>
    <property type="match status" value="1"/>
</dbReference>
<evidence type="ECO:0000259" key="4">
    <source>
        <dbReference type="PROSITE" id="PS50111"/>
    </source>
</evidence>
<evidence type="ECO:0000313" key="7">
    <source>
        <dbReference type="Proteomes" id="UP000297065"/>
    </source>
</evidence>
<dbReference type="InterPro" id="IPR000700">
    <property type="entry name" value="PAS-assoc_C"/>
</dbReference>
<gene>
    <name evidence="6" type="ORF">DDIC_12610</name>
</gene>
<dbReference type="PROSITE" id="PS50113">
    <property type="entry name" value="PAC"/>
    <property type="match status" value="1"/>
</dbReference>
<dbReference type="EMBL" id="CP036295">
    <property type="protein sequence ID" value="QCC86704.1"/>
    <property type="molecule type" value="Genomic_DNA"/>
</dbReference>
<evidence type="ECO:0000313" key="6">
    <source>
        <dbReference type="EMBL" id="QCC86704.1"/>
    </source>
</evidence>
<evidence type="ECO:0000256" key="1">
    <source>
        <dbReference type="ARBA" id="ARBA00023224"/>
    </source>
</evidence>
<dbReference type="PANTHER" id="PTHR32089:SF112">
    <property type="entry name" value="LYSOZYME-LIKE PROTEIN-RELATED"/>
    <property type="match status" value="1"/>
</dbReference>
<dbReference type="SUPFAM" id="SSF55785">
    <property type="entry name" value="PYP-like sensor domain (PAS domain)"/>
    <property type="match status" value="1"/>
</dbReference>
<dbReference type="Gene3D" id="3.30.450.20">
    <property type="entry name" value="PAS domain"/>
    <property type="match status" value="1"/>
</dbReference>
<evidence type="ECO:0000259" key="5">
    <source>
        <dbReference type="PROSITE" id="PS50113"/>
    </source>
</evidence>
<dbReference type="Proteomes" id="UP000297065">
    <property type="component" value="Chromosome"/>
</dbReference>
<dbReference type="GO" id="GO:0007165">
    <property type="term" value="P:signal transduction"/>
    <property type="evidence" value="ECO:0007669"/>
    <property type="project" value="UniProtKB-KW"/>
</dbReference>
<evidence type="ECO:0000256" key="3">
    <source>
        <dbReference type="SAM" id="Coils"/>
    </source>
</evidence>
<dbReference type="PROSITE" id="PS50111">
    <property type="entry name" value="CHEMOTAXIS_TRANSDUC_2"/>
    <property type="match status" value="1"/>
</dbReference>
<dbReference type="GO" id="GO:0016020">
    <property type="term" value="C:membrane"/>
    <property type="evidence" value="ECO:0007669"/>
    <property type="project" value="InterPro"/>
</dbReference>
<feature type="domain" description="Methyl-accepting transducer" evidence="4">
    <location>
        <begin position="129"/>
        <end position="365"/>
    </location>
</feature>
<dbReference type="SUPFAM" id="SSF58104">
    <property type="entry name" value="Methyl-accepting chemotaxis protein (MCP) signaling domain"/>
    <property type="match status" value="1"/>
</dbReference>
<dbReference type="CDD" id="cd11386">
    <property type="entry name" value="MCP_signal"/>
    <property type="match status" value="1"/>
</dbReference>
<feature type="coiled-coil region" evidence="3">
    <location>
        <begin position="105"/>
        <end position="143"/>
    </location>
</feature>
<dbReference type="Pfam" id="PF00015">
    <property type="entry name" value="MCPsignal"/>
    <property type="match status" value="1"/>
</dbReference>
<accession>A0A4P7UP52</accession>
<dbReference type="OrthoDB" id="9816383at2"/>
<dbReference type="InterPro" id="IPR035965">
    <property type="entry name" value="PAS-like_dom_sf"/>
</dbReference>
<feature type="domain" description="PAC" evidence="5">
    <location>
        <begin position="62"/>
        <end position="114"/>
    </location>
</feature>
<name>A0A4P7UP52_DESDE</name>
<evidence type="ECO:0000256" key="2">
    <source>
        <dbReference type="PROSITE-ProRule" id="PRU00284"/>
    </source>
</evidence>
<keyword evidence="3" id="KW-0175">Coiled coil</keyword>
<dbReference type="AlphaFoldDB" id="A0A4P7UP52"/>
<dbReference type="Gene3D" id="1.10.287.950">
    <property type="entry name" value="Methyl-accepting chemotaxis protein"/>
    <property type="match status" value="1"/>
</dbReference>
<organism evidence="6 7">
    <name type="scientific">Desulfovibrio desulfuricans</name>
    <dbReference type="NCBI Taxonomy" id="876"/>
    <lineage>
        <taxon>Bacteria</taxon>
        <taxon>Pseudomonadati</taxon>
        <taxon>Thermodesulfobacteriota</taxon>
        <taxon>Desulfovibrionia</taxon>
        <taxon>Desulfovibrionales</taxon>
        <taxon>Desulfovibrionaceae</taxon>
        <taxon>Desulfovibrio</taxon>
    </lineage>
</organism>
<protein>
    <submittedName>
        <fullName evidence="6">PAS domain-containing protein</fullName>
    </submittedName>
</protein>
<sequence length="401" mass="42246">MPFLLVDPKERALSTNRECLNMLEIDGSIESCLGKTLAELFYNDPTRKTAVGKSMSTGECFRNLEVTIGGHKGGKVNVLANVFPIYNSEGECIGGMCVYVDMTALNNAQREITEKNQRMAGVAQALEDTMDELAKIVEALTGSIRQSDKNAALAAGQLGEAASAMGHMNARVQEVAISADKAAGASAHTMTKATTGAEVVQNALHGIENVHKVSLDLRQDMAQLESHARAITEIMNVISDIADQTNLLALNAAIEAARAGEAGRGFAVVADEVRKLAEKTMASTTDVGRAIDAIQQSAAKSMSSMDNAVQQVVQATDYAKQSGEALDDIVGTVKDTVGQVKAIAAASDEQSAASEEITHTIDQVNSMVADAAGSMGQANMETGKLQELTGKLEDLTAQLKV</sequence>
<dbReference type="PANTHER" id="PTHR32089">
    <property type="entry name" value="METHYL-ACCEPTING CHEMOTAXIS PROTEIN MCPB"/>
    <property type="match status" value="1"/>
</dbReference>
<proteinExistence type="predicted"/>